<dbReference type="Proteomes" id="UP000548867">
    <property type="component" value="Unassembled WGS sequence"/>
</dbReference>
<dbReference type="SUPFAM" id="SSF46626">
    <property type="entry name" value="Cytochrome c"/>
    <property type="match status" value="1"/>
</dbReference>
<protein>
    <submittedName>
        <fullName evidence="2">Cytochrome c5</fullName>
    </submittedName>
</protein>
<proteinExistence type="predicted"/>
<evidence type="ECO:0000256" key="1">
    <source>
        <dbReference type="SAM" id="SignalP"/>
    </source>
</evidence>
<sequence length="118" mass="12638">MMGKLMIALALALAAPAWAGHAPRKVAAKPAAPFAFRNVRVSLPQDFDVEYPAGAGVDAVNANCRACHSPSMVLTQPHLSAEEWHKEVRKMIDVYKAPIAEDQVEAITGYLKGLSAAK</sequence>
<evidence type="ECO:0000313" key="3">
    <source>
        <dbReference type="Proteomes" id="UP000548867"/>
    </source>
</evidence>
<dbReference type="AlphaFoldDB" id="A0A7W6CFY6"/>
<name>A0A7W6CFY6_9SPHN</name>
<reference evidence="2 3" key="1">
    <citation type="submission" date="2020-08" db="EMBL/GenBank/DDBJ databases">
        <title>Genomic Encyclopedia of Type Strains, Phase IV (KMG-IV): sequencing the most valuable type-strain genomes for metagenomic binning, comparative biology and taxonomic classification.</title>
        <authorList>
            <person name="Goeker M."/>
        </authorList>
    </citation>
    <scope>NUCLEOTIDE SEQUENCE [LARGE SCALE GENOMIC DNA]</scope>
    <source>
        <strain evidence="2 3">DSM 27057</strain>
    </source>
</reference>
<evidence type="ECO:0000313" key="2">
    <source>
        <dbReference type="EMBL" id="MBB3953618.1"/>
    </source>
</evidence>
<dbReference type="InterPro" id="IPR036909">
    <property type="entry name" value="Cyt_c-like_dom_sf"/>
</dbReference>
<comment type="caution">
    <text evidence="2">The sequence shown here is derived from an EMBL/GenBank/DDBJ whole genome shotgun (WGS) entry which is preliminary data.</text>
</comment>
<feature type="signal peptide" evidence="1">
    <location>
        <begin position="1"/>
        <end position="19"/>
    </location>
</feature>
<keyword evidence="3" id="KW-1185">Reference proteome</keyword>
<keyword evidence="1" id="KW-0732">Signal</keyword>
<feature type="chain" id="PRO_5031448258" evidence="1">
    <location>
        <begin position="20"/>
        <end position="118"/>
    </location>
</feature>
<gene>
    <name evidence="2" type="ORF">GGR38_000545</name>
</gene>
<dbReference type="GO" id="GO:0009055">
    <property type="term" value="F:electron transfer activity"/>
    <property type="evidence" value="ECO:0007669"/>
    <property type="project" value="InterPro"/>
</dbReference>
<dbReference type="EMBL" id="JACIDX010000002">
    <property type="protein sequence ID" value="MBB3953618.1"/>
    <property type="molecule type" value="Genomic_DNA"/>
</dbReference>
<dbReference type="Gene3D" id="1.10.760.10">
    <property type="entry name" value="Cytochrome c-like domain"/>
    <property type="match status" value="1"/>
</dbReference>
<dbReference type="GO" id="GO:0020037">
    <property type="term" value="F:heme binding"/>
    <property type="evidence" value="ECO:0007669"/>
    <property type="project" value="InterPro"/>
</dbReference>
<organism evidence="2 3">
    <name type="scientific">Novosphingobium sediminicola</name>
    <dbReference type="NCBI Taxonomy" id="563162"/>
    <lineage>
        <taxon>Bacteria</taxon>
        <taxon>Pseudomonadati</taxon>
        <taxon>Pseudomonadota</taxon>
        <taxon>Alphaproteobacteria</taxon>
        <taxon>Sphingomonadales</taxon>
        <taxon>Sphingomonadaceae</taxon>
        <taxon>Novosphingobium</taxon>
    </lineage>
</organism>
<dbReference type="RefSeq" id="WP_183622413.1">
    <property type="nucleotide sequence ID" value="NZ_JACIDX010000002.1"/>
</dbReference>
<accession>A0A7W6CFY6</accession>